<feature type="compositionally biased region" description="Low complexity" evidence="1">
    <location>
        <begin position="573"/>
        <end position="586"/>
    </location>
</feature>
<proteinExistence type="predicted"/>
<evidence type="ECO:0000313" key="3">
    <source>
        <dbReference type="Proteomes" id="UP001165090"/>
    </source>
</evidence>
<sequence>MLEVRGSSMLRSAGSGILTDTPDAMTPAVVPNQQPPLLPASQSNRTLLKASSLLLRTSTGQAPALTVDALLAAAVVVDNSAIALTHIADSPEQHTGVVLISNTALSSTATASPGVADPSSIPYSADIWSLGTAGKDSKPLKCGGAEFKSGPVADPAPERKSDTGDSLSAVSSLNAVAAAEAAAVSAVPGSSARPAMATPLLPPPPSQTAKATFSSSSVPLSSMPSFNALEEGSDQPPLHTWPAQPCTNAQSQCAPMPLHHQPPNPPLQEQQQQLNRSVSAVSSSCSSTASRGGISSFGSSSWGSSRGNSDFLGSCTSRGCGASSNSNDGSWLSVKGGGISAGYEGDRAGCSARVTSSRGGTTTRMSLTAAQGPGGVSAMRRSTTGATAANSCGTGGGLGNGGSYSYRSILRDGIGLLGTPPVVQLGGIDMAQGFGCGNSNSGNSSLRGSSRPASALLEPLKREEGTSQGERVGAVAAEEYDTPMAALLAAAASASASSHVPRRALTESIRQHAAPGLPDGCGVGGDGVGGGSISGVRSPSFREAGSRSTSVIRRVPADRPSASSIGIQDSRSKVLPVSSSSLPLKPAVTGGIASLSASRAPAVPPRQMVGAGKGSTSQRGVDGDGSGGDDVDNARAGADAAEAMRENSSQRRVSRAATQRSMSSSSSPKRSRSTRRSSSGGSGNGSNGDGSAAAVSSSGPNVSSSNSTRLPRRGRRSSSKQLMKSSGSSSSALGGGVAATASPRSRSCTPSSSPRASAANSLSGSCQFQLSLRAKSGSTPYGAAAEAPSGPSASASAAPRMWNSTSPQVYFHRAVPGVASGRYNLAIVYGPGAKAGCSGNKAAASSRAPLQGHLACASASATWAATPRNASGPSGGSGAGDSSGPPAVKAGNCSDREQPGRALSELSPLKPTTASPPSLLLVHVPVRTPEPSVPPLLPSSVSGSGGILAADAPSMHGNSIATGAAAAVVPVLAVADLTQGLRLCIGSAGAAVGPGPVAETAAVSGPVKSASFGLQSAPHSPRCGGSATVIGQVIASGSSSSWRPALEPLACPSSGRHPHDLTINSAAAAATEPGVLGTPLSGEPYWSSEHQRRRTPSSFTGDGVAADPPPARTSPPRLLPLDSVPAVPLPTHVADAGCASAAGCTASVGPPSLQFPPKPLHLAPLQSHHQPDLAAGSVGGAASSRVSTQLRDLPSLEQPQTQHHKQQQQQQQQHMHDVLDLGTASRAGDSNGHASMLHVAPFPFSTTTPLDWRKPSAQPLQYQ</sequence>
<feature type="compositionally biased region" description="Low complexity" evidence="1">
    <location>
        <begin position="267"/>
        <end position="305"/>
    </location>
</feature>
<feature type="region of interest" description="Disordered" evidence="1">
    <location>
        <begin position="1242"/>
        <end position="1263"/>
    </location>
</feature>
<name>A0ABQ5S0E4_9CHLO</name>
<feature type="region of interest" description="Disordered" evidence="1">
    <location>
        <begin position="352"/>
        <end position="380"/>
    </location>
</feature>
<protein>
    <submittedName>
        <fullName evidence="2">Uncharacterized protein</fullName>
    </submittedName>
</protein>
<dbReference type="Proteomes" id="UP001165090">
    <property type="component" value="Unassembled WGS sequence"/>
</dbReference>
<feature type="region of interest" description="Disordered" evidence="1">
    <location>
        <begin position="513"/>
        <end position="761"/>
    </location>
</feature>
<feature type="compositionally biased region" description="Gly residues" evidence="1">
    <location>
        <begin position="519"/>
        <end position="533"/>
    </location>
</feature>
<feature type="region of interest" description="Disordered" evidence="1">
    <location>
        <begin position="141"/>
        <end position="167"/>
    </location>
</feature>
<keyword evidence="3" id="KW-1185">Reference proteome</keyword>
<feature type="compositionally biased region" description="Low complexity" evidence="1">
    <location>
        <begin position="355"/>
        <end position="364"/>
    </location>
</feature>
<feature type="region of interest" description="Disordered" evidence="1">
    <location>
        <begin position="777"/>
        <end position="799"/>
    </location>
</feature>
<feature type="region of interest" description="Disordered" evidence="1">
    <location>
        <begin position="1170"/>
        <end position="1189"/>
    </location>
</feature>
<reference evidence="2 3" key="1">
    <citation type="journal article" date="2023" name="IScience">
        <title>Expanded male sex-determining region conserved during the evolution of homothallism in the green alga Volvox.</title>
        <authorList>
            <person name="Yamamoto K."/>
            <person name="Matsuzaki R."/>
            <person name="Mahakham W."/>
            <person name="Heman W."/>
            <person name="Sekimoto H."/>
            <person name="Kawachi M."/>
            <person name="Minakuchi Y."/>
            <person name="Toyoda A."/>
            <person name="Nozaki H."/>
        </authorList>
    </citation>
    <scope>NUCLEOTIDE SEQUENCE [LARGE SCALE GENOMIC DNA]</scope>
    <source>
        <strain evidence="2 3">NIES-4468</strain>
    </source>
</reference>
<dbReference type="EMBL" id="BSDZ01000015">
    <property type="protein sequence ID" value="GLI63347.1"/>
    <property type="molecule type" value="Genomic_DNA"/>
</dbReference>
<gene>
    <name evidence="2" type="ORF">VaNZ11_006270</name>
</gene>
<feature type="region of interest" description="Disordered" evidence="1">
    <location>
        <begin position="1"/>
        <end position="22"/>
    </location>
</feature>
<evidence type="ECO:0000313" key="2">
    <source>
        <dbReference type="EMBL" id="GLI63347.1"/>
    </source>
</evidence>
<organism evidence="2 3">
    <name type="scientific">Volvox africanus</name>
    <dbReference type="NCBI Taxonomy" id="51714"/>
    <lineage>
        <taxon>Eukaryota</taxon>
        <taxon>Viridiplantae</taxon>
        <taxon>Chlorophyta</taxon>
        <taxon>core chlorophytes</taxon>
        <taxon>Chlorophyceae</taxon>
        <taxon>CS clade</taxon>
        <taxon>Chlamydomonadales</taxon>
        <taxon>Volvocaceae</taxon>
        <taxon>Volvox</taxon>
    </lineage>
</organism>
<feature type="compositionally biased region" description="Low complexity" evidence="1">
    <location>
        <begin position="1174"/>
        <end position="1187"/>
    </location>
</feature>
<feature type="non-terminal residue" evidence="2">
    <location>
        <position position="1263"/>
    </location>
</feature>
<feature type="compositionally biased region" description="Low complexity" evidence="1">
    <location>
        <begin position="780"/>
        <end position="799"/>
    </location>
</feature>
<accession>A0ABQ5S0E4</accession>
<evidence type="ECO:0000256" key="1">
    <source>
        <dbReference type="SAM" id="MobiDB-lite"/>
    </source>
</evidence>
<feature type="compositionally biased region" description="Low complexity" evidence="1">
    <location>
        <begin position="214"/>
        <end position="225"/>
    </location>
</feature>
<feature type="compositionally biased region" description="Low complexity" evidence="1">
    <location>
        <begin position="689"/>
        <end position="709"/>
    </location>
</feature>
<feature type="region of interest" description="Disordered" evidence="1">
    <location>
        <begin position="439"/>
        <end position="471"/>
    </location>
</feature>
<feature type="compositionally biased region" description="Low complexity" evidence="1">
    <location>
        <begin position="439"/>
        <end position="451"/>
    </location>
</feature>
<feature type="region of interest" description="Disordered" evidence="1">
    <location>
        <begin position="1196"/>
        <end position="1216"/>
    </location>
</feature>
<feature type="region of interest" description="Disordered" evidence="1">
    <location>
        <begin position="865"/>
        <end position="914"/>
    </location>
</feature>
<feature type="region of interest" description="Disordered" evidence="1">
    <location>
        <begin position="1070"/>
        <end position="1123"/>
    </location>
</feature>
<feature type="compositionally biased region" description="Low complexity" evidence="1">
    <location>
        <begin position="655"/>
        <end position="668"/>
    </location>
</feature>
<feature type="region of interest" description="Disordered" evidence="1">
    <location>
        <begin position="188"/>
        <end position="305"/>
    </location>
</feature>
<feature type="compositionally biased region" description="Low complexity" evidence="1">
    <location>
        <begin position="719"/>
        <end position="761"/>
    </location>
</feature>
<comment type="caution">
    <text evidence="2">The sequence shown here is derived from an EMBL/GenBank/DDBJ whole genome shotgun (WGS) entry which is preliminary data.</text>
</comment>